<dbReference type="SUPFAM" id="SSF56112">
    <property type="entry name" value="Protein kinase-like (PK-like)"/>
    <property type="match status" value="1"/>
</dbReference>
<dbReference type="InterPro" id="IPR011009">
    <property type="entry name" value="Kinase-like_dom_sf"/>
</dbReference>
<comment type="caution">
    <text evidence="2">The sequence shown here is derived from an EMBL/GenBank/DDBJ whole genome shotgun (WGS) entry which is preliminary data.</text>
</comment>
<reference evidence="2" key="1">
    <citation type="submission" date="2023-06" db="EMBL/GenBank/DDBJ databases">
        <authorList>
            <person name="Noh H."/>
        </authorList>
    </citation>
    <scope>NUCLEOTIDE SEQUENCE</scope>
    <source>
        <strain evidence="2">DUCC20226</strain>
    </source>
</reference>
<dbReference type="AlphaFoldDB" id="A0AAD9SFX1"/>
<gene>
    <name evidence="2" type="ORF">N8I77_005421</name>
</gene>
<organism evidence="2 3">
    <name type="scientific">Phomopsis amygdali</name>
    <name type="common">Fusicoccum amygdali</name>
    <dbReference type="NCBI Taxonomy" id="1214568"/>
    <lineage>
        <taxon>Eukaryota</taxon>
        <taxon>Fungi</taxon>
        <taxon>Dikarya</taxon>
        <taxon>Ascomycota</taxon>
        <taxon>Pezizomycotina</taxon>
        <taxon>Sordariomycetes</taxon>
        <taxon>Sordariomycetidae</taxon>
        <taxon>Diaporthales</taxon>
        <taxon>Diaporthaceae</taxon>
        <taxon>Diaporthe</taxon>
    </lineage>
</organism>
<sequence>MTGDHDRAGLYHSSNTHTPPEAKISCNETDGSASGLEAPDLDRFTCFEQPGPWSQPSEPLRPENPYTKGRSLKLYRHKACAPFGQDYIFYDDLRDRVLEEELRQKTLVELCLENPPMEGQTVYEDTQNLEIVEELRVKSDGGAQLVVCHLDDDDQDYIAKIYDPMYYGFSNTTWADLPRDVTFKPDMDYCREVAAYEGMDEWVGGTYIPKFFGSWTFQIPLDLPTGRRTRDVRMILIERISGESMLESKPDTIAEPERLETLARMSELISKISFIGVHHHDISQRNIMICEGENVEKVGRIVLIDFNMSTVERLDNFEEEYGPRGPGPDKPPSPLDWWWSGGWYGGFWEWLPRR</sequence>
<evidence type="ECO:0000313" key="3">
    <source>
        <dbReference type="Proteomes" id="UP001265746"/>
    </source>
</evidence>
<dbReference type="EMBL" id="JAUJFL010000003">
    <property type="protein sequence ID" value="KAK2606690.1"/>
    <property type="molecule type" value="Genomic_DNA"/>
</dbReference>
<name>A0AAD9SFX1_PHOAM</name>
<evidence type="ECO:0000256" key="1">
    <source>
        <dbReference type="SAM" id="MobiDB-lite"/>
    </source>
</evidence>
<dbReference type="Proteomes" id="UP001265746">
    <property type="component" value="Unassembled WGS sequence"/>
</dbReference>
<proteinExistence type="predicted"/>
<protein>
    <submittedName>
        <fullName evidence="2">Uncharacterized protein</fullName>
    </submittedName>
</protein>
<evidence type="ECO:0000313" key="2">
    <source>
        <dbReference type="EMBL" id="KAK2606690.1"/>
    </source>
</evidence>
<accession>A0AAD9SFX1</accession>
<keyword evidence="3" id="KW-1185">Reference proteome</keyword>
<feature type="region of interest" description="Disordered" evidence="1">
    <location>
        <begin position="1"/>
        <end position="40"/>
    </location>
</feature>